<evidence type="ECO:0000256" key="2">
    <source>
        <dbReference type="SAM" id="Phobius"/>
    </source>
</evidence>
<dbReference type="RefSeq" id="XP_007367281.1">
    <property type="nucleotide sequence ID" value="XM_007367219.1"/>
</dbReference>
<evidence type="ECO:0000313" key="3">
    <source>
        <dbReference type="EMBL" id="EJF60068.1"/>
    </source>
</evidence>
<evidence type="ECO:0000256" key="1">
    <source>
        <dbReference type="SAM" id="MobiDB-lite"/>
    </source>
</evidence>
<keyword evidence="2" id="KW-1133">Transmembrane helix</keyword>
<evidence type="ECO:0000313" key="4">
    <source>
        <dbReference type="Proteomes" id="UP000053319"/>
    </source>
</evidence>
<proteinExistence type="predicted"/>
<feature type="transmembrane region" description="Helical" evidence="2">
    <location>
        <begin position="12"/>
        <end position="30"/>
    </location>
</feature>
<dbReference type="AlphaFoldDB" id="R7SVV4"/>
<dbReference type="Proteomes" id="UP000053319">
    <property type="component" value="Unassembled WGS sequence"/>
</dbReference>
<gene>
    <name evidence="3" type="ORF">DICSQDRAFT_171553</name>
</gene>
<organism evidence="3 4">
    <name type="scientific">Dichomitus squalens (strain LYAD-421)</name>
    <name type="common">Western red white-rot fungus</name>
    <dbReference type="NCBI Taxonomy" id="732165"/>
    <lineage>
        <taxon>Eukaryota</taxon>
        <taxon>Fungi</taxon>
        <taxon>Dikarya</taxon>
        <taxon>Basidiomycota</taxon>
        <taxon>Agaricomycotina</taxon>
        <taxon>Agaricomycetes</taxon>
        <taxon>Polyporales</taxon>
        <taxon>Polyporaceae</taxon>
        <taxon>Dichomitus</taxon>
    </lineage>
</organism>
<keyword evidence="2" id="KW-0812">Transmembrane</keyword>
<keyword evidence="2" id="KW-0472">Membrane</keyword>
<name>R7SVV4_DICSQ</name>
<dbReference type="EMBL" id="JH719419">
    <property type="protein sequence ID" value="EJF60068.1"/>
    <property type="molecule type" value="Genomic_DNA"/>
</dbReference>
<feature type="region of interest" description="Disordered" evidence="1">
    <location>
        <begin position="39"/>
        <end position="59"/>
    </location>
</feature>
<dbReference type="KEGG" id="dsq:DICSQDRAFT_171553"/>
<reference evidence="3 4" key="1">
    <citation type="journal article" date="2012" name="Science">
        <title>The Paleozoic origin of enzymatic lignin decomposition reconstructed from 31 fungal genomes.</title>
        <authorList>
            <person name="Floudas D."/>
            <person name="Binder M."/>
            <person name="Riley R."/>
            <person name="Barry K."/>
            <person name="Blanchette R.A."/>
            <person name="Henrissat B."/>
            <person name="Martinez A.T."/>
            <person name="Otillar R."/>
            <person name="Spatafora J.W."/>
            <person name="Yadav J.S."/>
            <person name="Aerts A."/>
            <person name="Benoit I."/>
            <person name="Boyd A."/>
            <person name="Carlson A."/>
            <person name="Copeland A."/>
            <person name="Coutinho P.M."/>
            <person name="de Vries R.P."/>
            <person name="Ferreira P."/>
            <person name="Findley K."/>
            <person name="Foster B."/>
            <person name="Gaskell J."/>
            <person name="Glotzer D."/>
            <person name="Gorecki P."/>
            <person name="Heitman J."/>
            <person name="Hesse C."/>
            <person name="Hori C."/>
            <person name="Igarashi K."/>
            <person name="Jurgens J.A."/>
            <person name="Kallen N."/>
            <person name="Kersten P."/>
            <person name="Kohler A."/>
            <person name="Kuees U."/>
            <person name="Kumar T.K.A."/>
            <person name="Kuo A."/>
            <person name="LaButti K."/>
            <person name="Larrondo L.F."/>
            <person name="Lindquist E."/>
            <person name="Ling A."/>
            <person name="Lombard V."/>
            <person name="Lucas S."/>
            <person name="Lundell T."/>
            <person name="Martin R."/>
            <person name="McLaughlin D.J."/>
            <person name="Morgenstern I."/>
            <person name="Morin E."/>
            <person name="Murat C."/>
            <person name="Nagy L.G."/>
            <person name="Nolan M."/>
            <person name="Ohm R.A."/>
            <person name="Patyshakuliyeva A."/>
            <person name="Rokas A."/>
            <person name="Ruiz-Duenas F.J."/>
            <person name="Sabat G."/>
            <person name="Salamov A."/>
            <person name="Samejima M."/>
            <person name="Schmutz J."/>
            <person name="Slot J.C."/>
            <person name="St John F."/>
            <person name="Stenlid J."/>
            <person name="Sun H."/>
            <person name="Sun S."/>
            <person name="Syed K."/>
            <person name="Tsang A."/>
            <person name="Wiebenga A."/>
            <person name="Young D."/>
            <person name="Pisabarro A."/>
            <person name="Eastwood D.C."/>
            <person name="Martin F."/>
            <person name="Cullen D."/>
            <person name="Grigoriev I.V."/>
            <person name="Hibbett D.S."/>
        </authorList>
    </citation>
    <scope>NUCLEOTIDE SEQUENCE [LARGE SCALE GENOMIC DNA]</scope>
    <source>
        <strain evidence="3 4">LYAD-421 SS1</strain>
    </source>
</reference>
<dbReference type="GeneID" id="18839364"/>
<accession>R7SVV4</accession>
<protein>
    <submittedName>
        <fullName evidence="3">Uncharacterized protein</fullName>
    </submittedName>
</protein>
<sequence length="80" mass="8568">MSDPIPNAPYTTILIAFVIAVRSFSPVFVASRIRRPIHVGPGTSPTYQETEEGKPPWNAASILTTGVPDESKTVSALEVS</sequence>
<dbReference type="HOGENOM" id="CLU_2589709_0_0_1"/>